<dbReference type="AlphaFoldDB" id="A0A1G4VF89"/>
<dbReference type="EMBL" id="FMUB01000002">
    <property type="protein sequence ID" value="SCX05920.1"/>
    <property type="molecule type" value="Genomic_DNA"/>
</dbReference>
<organism evidence="1 2">
    <name type="scientific">Mycolicibacterium fluoranthenivorans</name>
    <dbReference type="NCBI Taxonomy" id="258505"/>
    <lineage>
        <taxon>Bacteria</taxon>
        <taxon>Bacillati</taxon>
        <taxon>Actinomycetota</taxon>
        <taxon>Actinomycetes</taxon>
        <taxon>Mycobacteriales</taxon>
        <taxon>Mycobacteriaceae</taxon>
        <taxon>Mycolicibacterium</taxon>
    </lineage>
</organism>
<evidence type="ECO:0000313" key="2">
    <source>
        <dbReference type="Proteomes" id="UP000199707"/>
    </source>
</evidence>
<proteinExistence type="predicted"/>
<accession>A0A1G4VF89</accession>
<dbReference type="STRING" id="1502745.SAMN02799620_00781"/>
<dbReference type="RefSeq" id="WP_090354031.1">
    <property type="nucleotide sequence ID" value="NZ_FMUB01000002.1"/>
</dbReference>
<name>A0A1G4VF89_9MYCO</name>
<protein>
    <submittedName>
        <fullName evidence="1">Uncharacterized protein</fullName>
    </submittedName>
</protein>
<gene>
    <name evidence="1" type="ORF">SAMN02799620_00781</name>
</gene>
<sequence>MTNPEPAQATLTIEGKSIEDWLRAIIHEELTAAITAALQEMANVLGIEVTHGTTPAVQTEDVRGMTCAQAVVVTGKPCQGICTHDTSDPVLPSTIADPDCFR</sequence>
<dbReference type="Proteomes" id="UP000199707">
    <property type="component" value="Unassembled WGS sequence"/>
</dbReference>
<evidence type="ECO:0000313" key="1">
    <source>
        <dbReference type="EMBL" id="SCX05920.1"/>
    </source>
</evidence>
<reference evidence="2" key="1">
    <citation type="submission" date="2016-10" db="EMBL/GenBank/DDBJ databases">
        <authorList>
            <person name="Varghese N."/>
            <person name="Submissions S."/>
        </authorList>
    </citation>
    <scope>NUCLEOTIDE SEQUENCE [LARGE SCALE GENOMIC DNA]</scope>
    <source>
        <strain evidence="2">UNC267MFSha1.1M11</strain>
    </source>
</reference>